<feature type="transmembrane region" description="Helical" evidence="5">
    <location>
        <begin position="93"/>
        <end position="116"/>
    </location>
</feature>
<feature type="transmembrane region" description="Helical" evidence="5">
    <location>
        <begin position="415"/>
        <end position="434"/>
    </location>
</feature>
<evidence type="ECO:0000256" key="4">
    <source>
        <dbReference type="ARBA" id="ARBA00023136"/>
    </source>
</evidence>
<evidence type="ECO:0000256" key="1">
    <source>
        <dbReference type="ARBA" id="ARBA00004141"/>
    </source>
</evidence>
<evidence type="ECO:0000313" key="7">
    <source>
        <dbReference type="EMBL" id="AHI18624.1"/>
    </source>
</evidence>
<proteinExistence type="predicted"/>
<dbReference type="PANTHER" id="PTHR42770">
    <property type="entry name" value="AMINO ACID TRANSPORTER-RELATED"/>
    <property type="match status" value="1"/>
</dbReference>
<keyword evidence="3 5" id="KW-1133">Transmembrane helix</keyword>
<organism evidence="7 8">
    <name type="scientific">Corynebacterium casei LMG S-19264</name>
    <dbReference type="NCBI Taxonomy" id="1285583"/>
    <lineage>
        <taxon>Bacteria</taxon>
        <taxon>Bacillati</taxon>
        <taxon>Actinomycetota</taxon>
        <taxon>Actinomycetes</taxon>
        <taxon>Mycobacteriales</taxon>
        <taxon>Corynebacteriaceae</taxon>
        <taxon>Corynebacterium</taxon>
    </lineage>
</organism>
<evidence type="ECO:0000256" key="3">
    <source>
        <dbReference type="ARBA" id="ARBA00022989"/>
    </source>
</evidence>
<feature type="transmembrane region" description="Helical" evidence="5">
    <location>
        <begin position="382"/>
        <end position="403"/>
    </location>
</feature>
<evidence type="ECO:0000313" key="8">
    <source>
        <dbReference type="Proteomes" id="UP000019226"/>
    </source>
</evidence>
<dbReference type="Pfam" id="PF00324">
    <property type="entry name" value="AA_permease"/>
    <property type="match status" value="1"/>
</dbReference>
<feature type="transmembrane region" description="Helical" evidence="5">
    <location>
        <begin position="293"/>
        <end position="318"/>
    </location>
</feature>
<feature type="transmembrane region" description="Helical" evidence="5">
    <location>
        <begin position="46"/>
        <end position="72"/>
    </location>
</feature>
<dbReference type="RefSeq" id="WP_025386822.1">
    <property type="nucleotide sequence ID" value="NZ_CP004350.1"/>
</dbReference>
<comment type="subcellular location">
    <subcellularLocation>
        <location evidence="1">Membrane</location>
        <topology evidence="1">Multi-pass membrane protein</topology>
    </subcellularLocation>
</comment>
<keyword evidence="8" id="KW-1185">Reference proteome</keyword>
<dbReference type="GeneID" id="82876280"/>
<feature type="domain" description="Amino acid permease/ SLC12A" evidence="6">
    <location>
        <begin position="25"/>
        <end position="461"/>
    </location>
</feature>
<feature type="transmembrane region" description="Helical" evidence="5">
    <location>
        <begin position="136"/>
        <end position="154"/>
    </location>
</feature>
<gene>
    <name evidence="7" type="ORF">CCASEI_00185</name>
</gene>
<keyword evidence="4 5" id="KW-0472">Membrane</keyword>
<dbReference type="Proteomes" id="UP000019226">
    <property type="component" value="Chromosome"/>
</dbReference>
<dbReference type="Gene3D" id="1.20.1740.10">
    <property type="entry name" value="Amino acid/polyamine transporter I"/>
    <property type="match status" value="1"/>
</dbReference>
<feature type="transmembrane region" description="Helical" evidence="5">
    <location>
        <begin position="446"/>
        <end position="465"/>
    </location>
</feature>
<feature type="transmembrane region" description="Helical" evidence="5">
    <location>
        <begin position="339"/>
        <end position="362"/>
    </location>
</feature>
<reference evidence="8" key="1">
    <citation type="submission" date="2013-02" db="EMBL/GenBank/DDBJ databases">
        <title>The complete genome sequence of Corynebacterium casei LMG S-19264 (=DSM 44701).</title>
        <authorList>
            <person name="Ruckert C."/>
            <person name="Albersmeier A."/>
            <person name="Kalinowski J."/>
        </authorList>
    </citation>
    <scope>NUCLEOTIDE SEQUENCE [LARGE SCALE GENOMIC DNA]</scope>
    <source>
        <strain evidence="8">LMG S-19264</strain>
    </source>
</reference>
<evidence type="ECO:0000256" key="2">
    <source>
        <dbReference type="ARBA" id="ARBA00022692"/>
    </source>
</evidence>
<feature type="transmembrane region" description="Helical" evidence="5">
    <location>
        <begin position="163"/>
        <end position="184"/>
    </location>
</feature>
<dbReference type="InterPro" id="IPR004841">
    <property type="entry name" value="AA-permease/SLC12A_dom"/>
</dbReference>
<protein>
    <submittedName>
        <fullName evidence="7">Amino-acid permease</fullName>
    </submittedName>
</protein>
<sequence length="495" mass="52038">MATSPSQQDTRNGLKSGKLSTASLVFIIIAASAPLTVLAGGAPTNYAVAGLLGVPIGYVVLGIILALFAVGYGRMASQIQSSGAFYVFIARGLGLRQGIAGAILALVAYNLMQIGLYGLFGFSAANALTALAGIELPWWLLGIVGWLIVGILGVNNIDFSAKVLGVIVTLEFLVVIVFSVMAIANAPEGISTSGWQPDQFFTPGIGVLLAFTMAAFMGFESGAIYSEEAKNPERTVSRATYIAVGIIAAFYAFSAWALQMGVGPGSIVSQAQEFGPDLVFVWLADFSTTASNAAHLLFVTSLMAALIAFHNAAARYFFSLGQSGVLPASFGRTGKSGAPIGGSMAQSILAIVVLAVFAIIGSGSEQEFLFPVVTLFTWFTNAAAFGLTFLLAVTSFAVMVWANRYHREYSVFVKTIAPLLAGIGMAAVTALILINFNLMMDTEDFFMIWIMPAIILGSGLIGLIWGEILIRRNTMNSAHITGEVAEIEPEPAATV</sequence>
<evidence type="ECO:0000259" key="6">
    <source>
        <dbReference type="Pfam" id="PF00324"/>
    </source>
</evidence>
<feature type="transmembrane region" description="Helical" evidence="5">
    <location>
        <begin position="239"/>
        <end position="258"/>
    </location>
</feature>
<keyword evidence="2 5" id="KW-0812">Transmembrane</keyword>
<evidence type="ECO:0000256" key="5">
    <source>
        <dbReference type="SAM" id="Phobius"/>
    </source>
</evidence>
<dbReference type="EMBL" id="CP004350">
    <property type="protein sequence ID" value="AHI18624.1"/>
    <property type="molecule type" value="Genomic_DNA"/>
</dbReference>
<feature type="transmembrane region" description="Helical" evidence="5">
    <location>
        <begin position="200"/>
        <end position="219"/>
    </location>
</feature>
<name>A0ABN4C7K4_9CORY</name>
<dbReference type="PANTHER" id="PTHR42770:SF16">
    <property type="entry name" value="AMINO ACID PERMEASE"/>
    <property type="match status" value="1"/>
</dbReference>
<dbReference type="PIRSF" id="PIRSF006060">
    <property type="entry name" value="AA_transporter"/>
    <property type="match status" value="1"/>
</dbReference>
<feature type="transmembrane region" description="Helical" evidence="5">
    <location>
        <begin position="21"/>
        <end position="40"/>
    </location>
</feature>
<accession>A0ABN4C7K4</accession>
<dbReference type="InterPro" id="IPR050367">
    <property type="entry name" value="APC_superfamily"/>
</dbReference>